<name>B2IFK5_BEII9</name>
<evidence type="ECO:0000256" key="4">
    <source>
        <dbReference type="ARBA" id="ARBA00023002"/>
    </source>
</evidence>
<keyword evidence="5 6" id="KW-0408">Iron</keyword>
<keyword evidence="2 6" id="KW-0479">Metal-binding</keyword>
<gene>
    <name evidence="7" type="ordered locus">Bind_3544</name>
</gene>
<dbReference type="Gene3D" id="1.20.5.440">
    <property type="entry name" value="ATP synthase delta/epsilon subunit, C-terminal domain"/>
    <property type="match status" value="1"/>
</dbReference>
<dbReference type="GO" id="GO:0016702">
    <property type="term" value="F:oxidoreductase activity, acting on single donors with incorporation of molecular oxygen, incorporation of two atoms of oxygen"/>
    <property type="evidence" value="ECO:0007669"/>
    <property type="project" value="InterPro"/>
</dbReference>
<feature type="binding site" evidence="6">
    <location>
        <position position="167"/>
    </location>
    <ligand>
        <name>Fe cation</name>
        <dbReference type="ChEBI" id="CHEBI:24875"/>
        <note>catalytic</note>
    </ligand>
</feature>
<proteinExistence type="inferred from homology"/>
<dbReference type="HOGENOM" id="CLU_118472_1_0_5"/>
<dbReference type="InterPro" id="IPR014710">
    <property type="entry name" value="RmlC-like_jellyroll"/>
</dbReference>
<dbReference type="InterPro" id="IPR010300">
    <property type="entry name" value="CDO_1"/>
</dbReference>
<dbReference type="Gene3D" id="2.60.120.10">
    <property type="entry name" value="Jelly Rolls"/>
    <property type="match status" value="1"/>
</dbReference>
<evidence type="ECO:0000256" key="1">
    <source>
        <dbReference type="ARBA" id="ARBA00006622"/>
    </source>
</evidence>
<dbReference type="Proteomes" id="UP000001695">
    <property type="component" value="Chromosome"/>
</dbReference>
<evidence type="ECO:0000256" key="6">
    <source>
        <dbReference type="PIRSR" id="PIRSR610300-51"/>
    </source>
</evidence>
<dbReference type="GO" id="GO:0008198">
    <property type="term" value="F:ferrous iron binding"/>
    <property type="evidence" value="ECO:0007669"/>
    <property type="project" value="TreeGrafter"/>
</dbReference>
<reference evidence="8" key="1">
    <citation type="submission" date="2008-03" db="EMBL/GenBank/DDBJ databases">
        <title>Complete sequence of chromosome of Beijerinckia indica subsp. indica ATCC 9039.</title>
        <authorList>
            <consortium name="US DOE Joint Genome Institute"/>
            <person name="Copeland A."/>
            <person name="Lucas S."/>
            <person name="Lapidus A."/>
            <person name="Glavina del Rio T."/>
            <person name="Dalin E."/>
            <person name="Tice H."/>
            <person name="Bruce D."/>
            <person name="Goodwin L."/>
            <person name="Pitluck S."/>
            <person name="LaButti K."/>
            <person name="Schmutz J."/>
            <person name="Larimer F."/>
            <person name="Land M."/>
            <person name="Hauser L."/>
            <person name="Kyrpides N."/>
            <person name="Mikhailova N."/>
            <person name="Dunfield P.F."/>
            <person name="Dedysh S.N."/>
            <person name="Liesack W."/>
            <person name="Saw J.H."/>
            <person name="Alam M."/>
            <person name="Chen Y."/>
            <person name="Murrell J.C."/>
            <person name="Richardson P."/>
        </authorList>
    </citation>
    <scope>NUCLEOTIDE SEQUENCE [LARGE SCALE GENOMIC DNA]</scope>
    <source>
        <strain evidence="8">ATCC 9039 / DSM 1715 / NCIMB 8712</strain>
    </source>
</reference>
<comment type="similarity">
    <text evidence="1">Belongs to the cysteine dioxygenase family.</text>
</comment>
<dbReference type="RefSeq" id="WP_012386449.1">
    <property type="nucleotide sequence ID" value="NC_010581.1"/>
</dbReference>
<dbReference type="OrthoDB" id="7059163at2"/>
<accession>B2IFK5</accession>
<dbReference type="CDD" id="cd10548">
    <property type="entry name" value="cupin_CDO"/>
    <property type="match status" value="1"/>
</dbReference>
<reference evidence="7 8" key="2">
    <citation type="journal article" date="2010" name="J. Bacteriol.">
        <title>Complete genome sequence of Beijerinckia indica subsp. indica.</title>
        <authorList>
            <person name="Tamas I."/>
            <person name="Dedysh S.N."/>
            <person name="Liesack W."/>
            <person name="Stott M.B."/>
            <person name="Alam M."/>
            <person name="Murrell J.C."/>
            <person name="Dunfield P.F."/>
        </authorList>
    </citation>
    <scope>NUCLEOTIDE SEQUENCE [LARGE SCALE GENOMIC DNA]</scope>
    <source>
        <strain evidence="8">ATCC 9039 / DSM 1715 / NCIMB 8712</strain>
    </source>
</reference>
<keyword evidence="4" id="KW-0560">Oxidoreductase</keyword>
<organism evidence="7 8">
    <name type="scientific">Beijerinckia indica subsp. indica (strain ATCC 9039 / DSM 1715 / NCIMB 8712)</name>
    <dbReference type="NCBI Taxonomy" id="395963"/>
    <lineage>
        <taxon>Bacteria</taxon>
        <taxon>Pseudomonadati</taxon>
        <taxon>Pseudomonadota</taxon>
        <taxon>Alphaproteobacteria</taxon>
        <taxon>Hyphomicrobiales</taxon>
        <taxon>Beijerinckiaceae</taxon>
        <taxon>Beijerinckia</taxon>
    </lineage>
</organism>
<dbReference type="InterPro" id="IPR011051">
    <property type="entry name" value="RmlC_Cupin_sf"/>
</dbReference>
<evidence type="ECO:0000313" key="7">
    <source>
        <dbReference type="EMBL" id="ACB97101.1"/>
    </source>
</evidence>
<evidence type="ECO:0000313" key="8">
    <source>
        <dbReference type="Proteomes" id="UP000001695"/>
    </source>
</evidence>
<keyword evidence="3 7" id="KW-0223">Dioxygenase</keyword>
<feature type="binding site" evidence="6">
    <location>
        <position position="114"/>
    </location>
    <ligand>
        <name>Fe cation</name>
        <dbReference type="ChEBI" id="CHEBI:24875"/>
        <note>catalytic</note>
    </ligand>
</feature>
<feature type="binding site" evidence="6">
    <location>
        <position position="116"/>
    </location>
    <ligand>
        <name>Fe cation</name>
        <dbReference type="ChEBI" id="CHEBI:24875"/>
        <note>catalytic</note>
    </ligand>
</feature>
<dbReference type="PANTHER" id="PTHR12918:SF1">
    <property type="entry name" value="CYSTEINE DIOXYGENASE TYPE 1"/>
    <property type="match status" value="1"/>
</dbReference>
<dbReference type="KEGG" id="bid:Bind_3544"/>
<dbReference type="PANTHER" id="PTHR12918">
    <property type="entry name" value="CYSTEINE DIOXYGENASE"/>
    <property type="match status" value="1"/>
</dbReference>
<dbReference type="AlphaFoldDB" id="B2IFK5"/>
<evidence type="ECO:0000256" key="5">
    <source>
        <dbReference type="ARBA" id="ARBA00023004"/>
    </source>
</evidence>
<dbReference type="STRING" id="395963.Bind_3544"/>
<sequence>MSALSAPPQTEAALKIHAGATSDLRNDGAFDITPLREFVIAFSHLLDKRPDEAQIVAEGSALLQKLVSRDDWLPEAYAVPNPDRYQQFLLHADSGERFSIVSFVWGPGQSTPIHNHTVWGLIGMLRGGEYAQYYGLDASGVPTPQGDAVLLQPGQVEAVSPGIGDIHKVSNAHADQVSISIHIYGANIGAVHRSVYAENGQRKPFISGYSNKTLPNLWDLSAKA</sequence>
<evidence type="ECO:0000256" key="3">
    <source>
        <dbReference type="ARBA" id="ARBA00022964"/>
    </source>
</evidence>
<dbReference type="SUPFAM" id="SSF51182">
    <property type="entry name" value="RmlC-like cupins"/>
    <property type="match status" value="1"/>
</dbReference>
<dbReference type="EMBL" id="CP001016">
    <property type="protein sequence ID" value="ACB97101.1"/>
    <property type="molecule type" value="Genomic_DNA"/>
</dbReference>
<protein>
    <submittedName>
        <fullName evidence="7">Cysteine dioxygenase type I</fullName>
    </submittedName>
</protein>
<dbReference type="Pfam" id="PF05995">
    <property type="entry name" value="CDO_I"/>
    <property type="match status" value="1"/>
</dbReference>
<keyword evidence="8" id="KW-1185">Reference proteome</keyword>
<evidence type="ECO:0000256" key="2">
    <source>
        <dbReference type="ARBA" id="ARBA00022723"/>
    </source>
</evidence>
<dbReference type="eggNOG" id="COG5553">
    <property type="taxonomic scope" value="Bacteria"/>
</dbReference>